<reference evidence="1 2" key="1">
    <citation type="submission" date="2020-02" db="EMBL/GenBank/DDBJ databases">
        <title>Thermophilic hydrogen producing bacteria, Caloranaerobacter azorensis.</title>
        <authorList>
            <person name="Baek K."/>
        </authorList>
    </citation>
    <scope>NUCLEOTIDE SEQUENCE [LARGE SCALE GENOMIC DNA]</scope>
    <source>
        <strain evidence="1 2">T3-1</strain>
    </source>
</reference>
<organism evidence="1 2">
    <name type="scientific">Caloranaerobacter azorensis</name>
    <dbReference type="NCBI Taxonomy" id="116090"/>
    <lineage>
        <taxon>Bacteria</taxon>
        <taxon>Bacillati</taxon>
        <taxon>Bacillota</taxon>
        <taxon>Tissierellia</taxon>
        <taxon>Tissierellales</taxon>
        <taxon>Thermohalobacteraceae</taxon>
        <taxon>Caloranaerobacter</taxon>
    </lineage>
</organism>
<dbReference type="AlphaFoldDB" id="A0A6P1YH85"/>
<dbReference type="EMBL" id="CP048617">
    <property type="protein sequence ID" value="QIB28078.1"/>
    <property type="molecule type" value="Genomic_DNA"/>
</dbReference>
<dbReference type="KEGG" id="cazo:G3A45_12810"/>
<protein>
    <submittedName>
        <fullName evidence="1">Uncharacterized protein</fullName>
    </submittedName>
</protein>
<evidence type="ECO:0000313" key="2">
    <source>
        <dbReference type="Proteomes" id="UP000464452"/>
    </source>
</evidence>
<sequence>MILRGIVWQGKWIYILEPQYYKKFIKRGIIKIIPDGVLFALKERIKPKVVCKYVNDNNEVKGYGVGIFLEDEYGDYDKIINRILNGINYLNLVDIDRIFLYRIDLLNSNSIKFVQQEYNIKVCDGRELKCKVIIYALKKLLKEKYDLFRDKEILIISDNTDLSRNIVFEIAKEFKYVTVLGEDEKFVIELADDILNETGLSIYTAQFIKKLNKYNIIVNLNSKLNLNVSDIYSNSIIFDFSIERVIFKEMSRIGKKAVVITDFIFKMNQNIKSIPSGYEFNKEIPSYFYQSIQMFNSRDLVKVEINNKRYRFKEARKIIFGHV</sequence>
<dbReference type="Proteomes" id="UP000464452">
    <property type="component" value="Chromosome"/>
</dbReference>
<name>A0A6P1YH85_9FIRM</name>
<evidence type="ECO:0000313" key="1">
    <source>
        <dbReference type="EMBL" id="QIB28078.1"/>
    </source>
</evidence>
<gene>
    <name evidence="1" type="ORF">G3A45_12810</name>
</gene>
<accession>A0A6P1YH85</accession>
<proteinExistence type="predicted"/>
<dbReference type="RefSeq" id="WP_163236048.1">
    <property type="nucleotide sequence ID" value="NZ_CP048617.1"/>
</dbReference>